<dbReference type="PANTHER" id="PTHR43798:SF33">
    <property type="entry name" value="HYDROLASE, PUTATIVE (AFU_ORTHOLOGUE AFUA_2G14860)-RELATED"/>
    <property type="match status" value="1"/>
</dbReference>
<proteinExistence type="predicted"/>
<evidence type="ECO:0000313" key="2">
    <source>
        <dbReference type="EMBL" id="AQQ15741.1"/>
    </source>
</evidence>
<feature type="domain" description="AB hydrolase-1" evidence="1">
    <location>
        <begin position="49"/>
        <end position="299"/>
    </location>
</feature>
<keyword evidence="3" id="KW-1185">Reference proteome</keyword>
<protein>
    <submittedName>
        <fullName evidence="2">Short chain dehydrogenase</fullName>
    </submittedName>
</protein>
<accession>A0A1Q2HY17</accession>
<dbReference type="SUPFAM" id="SSF53474">
    <property type="entry name" value="alpha/beta-Hydrolases"/>
    <property type="match status" value="1"/>
</dbReference>
<evidence type="ECO:0000259" key="1">
    <source>
        <dbReference type="Pfam" id="PF12697"/>
    </source>
</evidence>
<dbReference type="EMBL" id="CP019688">
    <property type="protein sequence ID" value="AQQ15741.1"/>
    <property type="molecule type" value="Genomic_DNA"/>
</dbReference>
<dbReference type="GO" id="GO:0003824">
    <property type="term" value="F:catalytic activity"/>
    <property type="evidence" value="ECO:0007669"/>
    <property type="project" value="UniProtKB-ARBA"/>
</dbReference>
<dbReference type="Gene3D" id="3.40.50.1820">
    <property type="entry name" value="alpha/beta hydrolase"/>
    <property type="match status" value="1"/>
</dbReference>
<name>A0A1Q2HY17_9CORY</name>
<dbReference type="AlphaFoldDB" id="A0A1Q2HY17"/>
<dbReference type="Proteomes" id="UP000217209">
    <property type="component" value="Chromosome"/>
</dbReference>
<dbReference type="InterPro" id="IPR029058">
    <property type="entry name" value="AB_hydrolase_fold"/>
</dbReference>
<evidence type="ECO:0000313" key="3">
    <source>
        <dbReference type="Proteomes" id="UP000217209"/>
    </source>
</evidence>
<dbReference type="OrthoDB" id="5422338at2"/>
<reference evidence="2 3" key="1">
    <citation type="submission" date="2016-12" db="EMBL/GenBank/DDBJ databases">
        <authorList>
            <person name="Song W.-J."/>
            <person name="Kurnit D.M."/>
        </authorList>
    </citation>
    <scope>NUCLEOTIDE SEQUENCE [LARGE SCALE GENOMIC DNA]</scope>
    <source>
        <strain evidence="2 3">DSM 30827</strain>
    </source>
</reference>
<gene>
    <name evidence="2" type="ORF">CGLAU_08940</name>
</gene>
<dbReference type="InterPro" id="IPR050266">
    <property type="entry name" value="AB_hydrolase_sf"/>
</dbReference>
<dbReference type="InterPro" id="IPR000073">
    <property type="entry name" value="AB_hydrolase_1"/>
</dbReference>
<dbReference type="PANTHER" id="PTHR43798">
    <property type="entry name" value="MONOACYLGLYCEROL LIPASE"/>
    <property type="match status" value="1"/>
</dbReference>
<sequence>MYGFSLGSRHSHKLLGMLELRPDRTGTVESGGVRVHWYEVGPESANVTVVYVHGFNIAAPEFVFQVEALRGQSIRQLLIDVRGHGNTGYCSPELLTIDNAADDVAAVLRARGVRGPVVVVGHSLGGPVSLSLMRRYAGEFEWAGSVQISSAVEPFAMQGMPQVLAGPIGHALEWVVARTPHFAEGVRRAVTRSLAPVLALGFYFRPMPYDVIRFHADMIQQTPLATYAGYFDDLLDHSELEAGDVLADLPGYILVGDRDHVTPVSQSARLWELWPRAFVQVLPDSGHMPPLDAPGAVTAAIERVIALGVRERAVGSFDNV</sequence>
<organism evidence="2 3">
    <name type="scientific">Corynebacterium glaucum</name>
    <dbReference type="NCBI Taxonomy" id="187491"/>
    <lineage>
        <taxon>Bacteria</taxon>
        <taxon>Bacillati</taxon>
        <taxon>Actinomycetota</taxon>
        <taxon>Actinomycetes</taxon>
        <taxon>Mycobacteriales</taxon>
        <taxon>Corynebacteriaceae</taxon>
        <taxon>Corynebacterium</taxon>
    </lineage>
</organism>
<dbReference type="GO" id="GO:0016020">
    <property type="term" value="C:membrane"/>
    <property type="evidence" value="ECO:0007669"/>
    <property type="project" value="TreeGrafter"/>
</dbReference>
<dbReference type="KEGG" id="cgv:CGLAU_08940"/>
<dbReference type="Pfam" id="PF12697">
    <property type="entry name" value="Abhydrolase_6"/>
    <property type="match status" value="1"/>
</dbReference>